<evidence type="ECO:0008006" key="3">
    <source>
        <dbReference type="Google" id="ProtNLM"/>
    </source>
</evidence>
<organism evidence="1 2">
    <name type="scientific">Sclerotinia borealis (strain F-4128)</name>
    <dbReference type="NCBI Taxonomy" id="1432307"/>
    <lineage>
        <taxon>Eukaryota</taxon>
        <taxon>Fungi</taxon>
        <taxon>Dikarya</taxon>
        <taxon>Ascomycota</taxon>
        <taxon>Pezizomycotina</taxon>
        <taxon>Leotiomycetes</taxon>
        <taxon>Helotiales</taxon>
        <taxon>Sclerotiniaceae</taxon>
        <taxon>Sclerotinia</taxon>
    </lineage>
</organism>
<accession>W9C837</accession>
<dbReference type="OrthoDB" id="5125733at2759"/>
<comment type="caution">
    <text evidence="1">The sequence shown here is derived from an EMBL/GenBank/DDBJ whole genome shotgun (WGS) entry which is preliminary data.</text>
</comment>
<dbReference type="HOGENOM" id="CLU_534369_0_0_1"/>
<name>W9C837_SCLBF</name>
<dbReference type="PANTHER" id="PTHR33112:SF16">
    <property type="entry name" value="HETEROKARYON INCOMPATIBILITY DOMAIN-CONTAINING PROTEIN"/>
    <property type="match status" value="1"/>
</dbReference>
<proteinExistence type="predicted"/>
<evidence type="ECO:0000313" key="2">
    <source>
        <dbReference type="Proteomes" id="UP000019487"/>
    </source>
</evidence>
<dbReference type="AlphaFoldDB" id="W9C837"/>
<sequence length="510" mass="58499">MLLKFLNGDHYLNFDSWRKYSDDTPLHYLNYEFKLILGQRGMVMYGGLYLQLYVQGDKHQICPSRCHQALDPLAPSSVEMATKWLRKCTESHDECRVRSNPAFLPSRLIDVGHSDQSGDYSVLRLVETREPLGSLESEIENEWQYVTLSHCWGKSTHLSTTIDTLNEMKNAIPFGSLNKTYADANNATFNIAAAAAIDGDSGFLTERFAVKLSHVLRPDKETVARTLWIRPCIRNSRTRREDENVLPCPLFDRAWVLQESILAARTLAFSPVNMQFLCRMSQKSDENSSNDAEDRGVFVGTEHTPFSYLALQKKLPQFYFPRAMDACTSYWERIRQRRYLAFTGTEPLTQNLLSSYYPRPGFEPVKILWDATLIDADIAFVSDRYGPVKGGSITMKAHLLKIDIVDCFVGQSQENVAVCNGREWGTFYADCTLDIRMKYWALLLGYEGSREMVTIWRSTQALGAASKRSERKICLGLILMETRDDIFERVAYFERFDAIWPSETREVIIQ</sequence>
<keyword evidence="2" id="KW-1185">Reference proteome</keyword>
<protein>
    <recommendedName>
        <fullName evidence="3">Heterokaryon incompatibility domain-containing protein</fullName>
    </recommendedName>
</protein>
<evidence type="ECO:0000313" key="1">
    <source>
        <dbReference type="EMBL" id="ESZ91953.1"/>
    </source>
</evidence>
<dbReference type="PANTHER" id="PTHR33112">
    <property type="entry name" value="DOMAIN PROTEIN, PUTATIVE-RELATED"/>
    <property type="match status" value="1"/>
</dbReference>
<gene>
    <name evidence="1" type="ORF">SBOR_7662</name>
</gene>
<dbReference type="EMBL" id="AYSA01000443">
    <property type="protein sequence ID" value="ESZ91953.1"/>
    <property type="molecule type" value="Genomic_DNA"/>
</dbReference>
<reference evidence="1 2" key="1">
    <citation type="journal article" date="2014" name="Genome Announc.">
        <title>Draft genome sequence of Sclerotinia borealis, a psychrophilic plant pathogenic fungus.</title>
        <authorList>
            <person name="Mardanov A.V."/>
            <person name="Beletsky A.V."/>
            <person name="Kadnikov V.V."/>
            <person name="Ignatov A.N."/>
            <person name="Ravin N.V."/>
        </authorList>
    </citation>
    <scope>NUCLEOTIDE SEQUENCE [LARGE SCALE GENOMIC DNA]</scope>
    <source>
        <strain evidence="2">F-4157</strain>
    </source>
</reference>
<dbReference type="Proteomes" id="UP000019487">
    <property type="component" value="Unassembled WGS sequence"/>
</dbReference>